<dbReference type="PANTHER" id="PTHR21237">
    <property type="entry name" value="GRPE PROTEIN"/>
    <property type="match status" value="1"/>
</dbReference>
<evidence type="ECO:0000256" key="6">
    <source>
        <dbReference type="SAM" id="MobiDB-lite"/>
    </source>
</evidence>
<dbReference type="SUPFAM" id="SSF51064">
    <property type="entry name" value="Head domain of nucleotide exchange factor GrpE"/>
    <property type="match status" value="1"/>
</dbReference>
<dbReference type="GO" id="GO:0000774">
    <property type="term" value="F:adenyl-nucleotide exchange factor activity"/>
    <property type="evidence" value="ECO:0007669"/>
    <property type="project" value="InterPro"/>
</dbReference>
<reference evidence="7 8" key="1">
    <citation type="journal article" date="2015" name="Genome Announc.">
        <title>Complete Genome Sequence of Mycoplasma flocculare Strain Ms42T (ATCC 27399T).</title>
        <authorList>
            <person name="Calcutt M.J."/>
            <person name="Foecking M.F."/>
            <person name="Heidari M.B."/>
            <person name="McIntosh M.A."/>
        </authorList>
    </citation>
    <scope>NUCLEOTIDE SEQUENCE [LARGE SCALE GENOMIC DNA]</scope>
    <source>
        <strain evidence="8">ATCC 27399</strain>
    </source>
</reference>
<dbReference type="Pfam" id="PF01025">
    <property type="entry name" value="GrpE"/>
    <property type="match status" value="1"/>
</dbReference>
<sequence>MIFVDLDLKKMKKNSENPNFAENSEQTQQNVVAQNEKIQEPEKTEVGSDSKPKKSRRFLKKEKQTKLEDLEVQIQNLTTKNITLEIDAIKLKDKIKKLEEDFKLQVKTFEEKATKKVKELKNDLQKKVENETELIKKYSLQPFFEEFSSPFLNLKKAISFGTASKNSEISAYVKGFEMLVNQIENVLENFGLVKIYPKIGDFFDSSVHEIYEIIKGDKDKILDVVSPGYKLHDRIVKTALVVVGKPDDQQD</sequence>
<dbReference type="OrthoDB" id="9812586at2"/>
<comment type="function">
    <text evidence="3">Participates actively in the response to hyperosmotic and heat shock by preventing the aggregation of stress-denatured proteins, in association with DnaK and GrpE. It is the nucleotide exchange factor for DnaK and may function as a thermosensor. Unfolded proteins bind initially to DnaJ; upon interaction with the DnaJ-bound protein, DnaK hydrolyzes its bound ATP, resulting in the formation of a stable complex. GrpE releases ADP from DnaK; ATP binding to DnaK triggers the release of the substrate protein, thus completing the reaction cycle. Several rounds of ATP-dependent interactions between DnaJ, DnaK and GrpE are required for fully efficient folding.</text>
</comment>
<accession>A0A0A8E6J4</accession>
<evidence type="ECO:0000313" key="8">
    <source>
        <dbReference type="Proteomes" id="UP000031129"/>
    </source>
</evidence>
<keyword evidence="2 3" id="KW-0143">Chaperone</keyword>
<gene>
    <name evidence="3 7" type="primary">grpE</name>
    <name evidence="7" type="ORF">MYF_00055</name>
</gene>
<evidence type="ECO:0000256" key="4">
    <source>
        <dbReference type="RuleBase" id="RU004478"/>
    </source>
</evidence>
<dbReference type="GO" id="GO:0042803">
    <property type="term" value="F:protein homodimerization activity"/>
    <property type="evidence" value="ECO:0007669"/>
    <property type="project" value="InterPro"/>
</dbReference>
<keyword evidence="3 7" id="KW-0346">Stress response</keyword>
<evidence type="ECO:0000256" key="5">
    <source>
        <dbReference type="SAM" id="Coils"/>
    </source>
</evidence>
<dbReference type="GO" id="GO:0005737">
    <property type="term" value="C:cytoplasm"/>
    <property type="evidence" value="ECO:0007669"/>
    <property type="project" value="UniProtKB-SubCell"/>
</dbReference>
<dbReference type="GO" id="GO:0051087">
    <property type="term" value="F:protein-folding chaperone binding"/>
    <property type="evidence" value="ECO:0007669"/>
    <property type="project" value="InterPro"/>
</dbReference>
<dbReference type="EMBL" id="CP007585">
    <property type="protein sequence ID" value="AJC49593.1"/>
    <property type="molecule type" value="Genomic_DNA"/>
</dbReference>
<dbReference type="InterPro" id="IPR000740">
    <property type="entry name" value="GrpE"/>
</dbReference>
<dbReference type="HAMAP" id="MF_01151">
    <property type="entry name" value="GrpE"/>
    <property type="match status" value="1"/>
</dbReference>
<evidence type="ECO:0000256" key="2">
    <source>
        <dbReference type="ARBA" id="ARBA00023186"/>
    </source>
</evidence>
<dbReference type="SUPFAM" id="SSF58014">
    <property type="entry name" value="Coiled-coil domain of nucleotide exchange factor GrpE"/>
    <property type="match status" value="1"/>
</dbReference>
<dbReference type="InterPro" id="IPR013805">
    <property type="entry name" value="GrpE_CC"/>
</dbReference>
<evidence type="ECO:0000256" key="1">
    <source>
        <dbReference type="ARBA" id="ARBA00009054"/>
    </source>
</evidence>
<feature type="compositionally biased region" description="Polar residues" evidence="6">
    <location>
        <begin position="16"/>
        <end position="33"/>
    </location>
</feature>
<dbReference type="GO" id="GO:0006457">
    <property type="term" value="P:protein folding"/>
    <property type="evidence" value="ECO:0007669"/>
    <property type="project" value="InterPro"/>
</dbReference>
<dbReference type="STRING" id="743971.MYF_00055"/>
<dbReference type="HOGENOM" id="CLU_097897_0_0_14"/>
<evidence type="ECO:0000256" key="3">
    <source>
        <dbReference type="HAMAP-Rule" id="MF_01151"/>
    </source>
</evidence>
<name>A0A0A8E6J4_MESFC</name>
<dbReference type="KEGG" id="mfq:MYF_00055"/>
<protein>
    <recommendedName>
        <fullName evidence="3">Protein GrpE</fullName>
    </recommendedName>
    <alternativeName>
        <fullName evidence="3">HSP-70 cofactor</fullName>
    </alternativeName>
</protein>
<dbReference type="RefSeq" id="WP_002557468.1">
    <property type="nucleotide sequence ID" value="NZ_CP007585.1"/>
</dbReference>
<comment type="subcellular location">
    <subcellularLocation>
        <location evidence="3">Cytoplasm</location>
    </subcellularLocation>
</comment>
<comment type="subunit">
    <text evidence="3">Homodimer.</text>
</comment>
<comment type="similarity">
    <text evidence="1 3 4">Belongs to the GrpE family.</text>
</comment>
<dbReference type="PRINTS" id="PR00773">
    <property type="entry name" value="GRPEPROTEIN"/>
</dbReference>
<dbReference type="Proteomes" id="UP000031129">
    <property type="component" value="Chromosome"/>
</dbReference>
<dbReference type="Gene3D" id="2.30.22.10">
    <property type="entry name" value="Head domain of nucleotide exchange factor GrpE"/>
    <property type="match status" value="1"/>
</dbReference>
<keyword evidence="5" id="KW-0175">Coiled coil</keyword>
<dbReference type="InterPro" id="IPR009012">
    <property type="entry name" value="GrpE_head"/>
</dbReference>
<feature type="coiled-coil region" evidence="5">
    <location>
        <begin position="60"/>
        <end position="141"/>
    </location>
</feature>
<dbReference type="Gene3D" id="3.90.20.20">
    <property type="match status" value="1"/>
</dbReference>
<keyword evidence="3" id="KW-0963">Cytoplasm</keyword>
<proteinExistence type="inferred from homology"/>
<feature type="region of interest" description="Disordered" evidence="6">
    <location>
        <begin position="13"/>
        <end position="58"/>
    </location>
</feature>
<organism evidence="7 8">
    <name type="scientific">Mesomycoplasma flocculare ATCC 27399</name>
    <dbReference type="NCBI Taxonomy" id="743971"/>
    <lineage>
        <taxon>Bacteria</taxon>
        <taxon>Bacillati</taxon>
        <taxon>Mycoplasmatota</taxon>
        <taxon>Mycoplasmoidales</taxon>
        <taxon>Metamycoplasmataceae</taxon>
        <taxon>Mesomycoplasma</taxon>
    </lineage>
</organism>
<dbReference type="AlphaFoldDB" id="A0A0A8E6J4"/>
<evidence type="ECO:0000313" key="7">
    <source>
        <dbReference type="EMBL" id="AJC49593.1"/>
    </source>
</evidence>
<feature type="compositionally biased region" description="Basic and acidic residues" evidence="6">
    <location>
        <begin position="37"/>
        <end position="52"/>
    </location>
</feature>
<dbReference type="GO" id="GO:0051082">
    <property type="term" value="F:unfolded protein binding"/>
    <property type="evidence" value="ECO:0007669"/>
    <property type="project" value="TreeGrafter"/>
</dbReference>
<dbReference type="PANTHER" id="PTHR21237:SF23">
    <property type="entry name" value="GRPE PROTEIN HOMOLOG, MITOCHONDRIAL"/>
    <property type="match status" value="1"/>
</dbReference>
<keyword evidence="8" id="KW-1185">Reference proteome</keyword>